<dbReference type="Proteomes" id="UP000774130">
    <property type="component" value="Unassembled WGS sequence"/>
</dbReference>
<dbReference type="InterPro" id="IPR000432">
    <property type="entry name" value="DNA_mismatch_repair_MutS_C"/>
</dbReference>
<keyword evidence="2 6" id="KW-0255">Endonuclease</keyword>
<accession>A0ABS6TFJ1</accession>
<evidence type="ECO:0000313" key="6">
    <source>
        <dbReference type="EMBL" id="MBV7391699.1"/>
    </source>
</evidence>
<dbReference type="PANTHER" id="PTHR48466">
    <property type="entry name" value="OS10G0509000 PROTEIN-RELATED"/>
    <property type="match status" value="1"/>
</dbReference>
<proteinExistence type="predicted"/>
<dbReference type="GO" id="GO:0004519">
    <property type="term" value="F:endonuclease activity"/>
    <property type="evidence" value="ECO:0007669"/>
    <property type="project" value="UniProtKB-KW"/>
</dbReference>
<evidence type="ECO:0000256" key="4">
    <source>
        <dbReference type="SAM" id="MobiDB-lite"/>
    </source>
</evidence>
<evidence type="ECO:0000259" key="5">
    <source>
        <dbReference type="PROSITE" id="PS00486"/>
    </source>
</evidence>
<dbReference type="InterPro" id="IPR007696">
    <property type="entry name" value="DNA_mismatch_repair_MutS_core"/>
</dbReference>
<dbReference type="InterPro" id="IPR045076">
    <property type="entry name" value="MutS"/>
</dbReference>
<feature type="domain" description="DNA mismatch repair proteins mutS family" evidence="5">
    <location>
        <begin position="405"/>
        <end position="421"/>
    </location>
</feature>
<reference evidence="6 7" key="1">
    <citation type="submission" date="2021-06" db="EMBL/GenBank/DDBJ databases">
        <title>Enterococcus alishanensis sp. nov., a novel lactic acid bacterium isolated from fresh coffee beans.</title>
        <authorList>
            <person name="Chen Y.-S."/>
        </authorList>
    </citation>
    <scope>NUCLEOTIDE SEQUENCE [LARGE SCALE GENOMIC DNA]</scope>
    <source>
        <strain evidence="6 7">ALS3</strain>
    </source>
</reference>
<name>A0ABS6TFJ1_9ENTE</name>
<evidence type="ECO:0000256" key="3">
    <source>
        <dbReference type="ARBA" id="ARBA00022840"/>
    </source>
</evidence>
<organism evidence="6 7">
    <name type="scientific">Enterococcus alishanensis</name>
    <dbReference type="NCBI Taxonomy" id="1303817"/>
    <lineage>
        <taxon>Bacteria</taxon>
        <taxon>Bacillati</taxon>
        <taxon>Bacillota</taxon>
        <taxon>Bacilli</taxon>
        <taxon>Lactobacillales</taxon>
        <taxon>Enterococcaceae</taxon>
        <taxon>Enterococcus</taxon>
    </lineage>
</organism>
<dbReference type="NCBIfam" id="TIGR01069">
    <property type="entry name" value="mutS2"/>
    <property type="match status" value="1"/>
</dbReference>
<dbReference type="SMART" id="SM00534">
    <property type="entry name" value="MUTSac"/>
    <property type="match status" value="1"/>
</dbReference>
<gene>
    <name evidence="6" type="ORF">KUA55_13505</name>
</gene>
<keyword evidence="3" id="KW-0067">ATP-binding</keyword>
<feature type="region of interest" description="Disordered" evidence="4">
    <location>
        <begin position="609"/>
        <end position="629"/>
    </location>
</feature>
<dbReference type="RefSeq" id="WP_218326904.1">
    <property type="nucleotide sequence ID" value="NZ_JAHUZB010000005.1"/>
</dbReference>
<dbReference type="PIRSF" id="PIRSF005814">
    <property type="entry name" value="MutS_YshD"/>
    <property type="match status" value="1"/>
</dbReference>
<dbReference type="EMBL" id="JAHUZB010000005">
    <property type="protein sequence ID" value="MBV7391699.1"/>
    <property type="molecule type" value="Genomic_DNA"/>
</dbReference>
<evidence type="ECO:0000256" key="2">
    <source>
        <dbReference type="ARBA" id="ARBA00022759"/>
    </source>
</evidence>
<keyword evidence="7" id="KW-1185">Reference proteome</keyword>
<dbReference type="PROSITE" id="PS00486">
    <property type="entry name" value="DNA_MISMATCH_REPAIR_2"/>
    <property type="match status" value="1"/>
</dbReference>
<sequence length="629" mass="71248">MNTETFKQLQFDKIQTEVQKRAIGDLTKEKIAHLAPQSNLATVTVWQKETQEARLMIDSGQHVPFMGLVRINQLNQQIKKGLILNPAELTEVADFLRSSQLMVKFFDKNRYQAPTLASYSQNLPDFSSMTETIYQKIQHHKVSSEASRFLRKTRRQKSETESEIQEKLNKYLRHPNNKNWIQDSIIVKKGEHFTIPIKASYKNKVDGTVIEESGKGQTVFVEPSTVSKLNEKLSFLIADEVAEEYQILAELTGALAENQDLIDFTIESISGFDLIFARGKYSREMNGITPKVNKNEVIKIIAGKHPFLSQEAVPLDFELGENYRGLVITGANAGGKTVVLKTVGLFSLMAMFGLQIPAAEGSEIAVLNDLFVDIGDQQNLENALSTFSGHMKNIAEILRQAKRHSLVLLDEIGSGTEPNEGAALAIAIMETLYQSGVLIVATTHYGEIKRFAETHEDFVPAAMAFDRENLTPKYRLQVGKTGDSQALWIAKKMHMAPALIQQAANYISDKNYLTEKKIFHSVKETSQIEKRSEERFNQGDQVILTETNQVGLVYQDEGKAEVTVYLEKEMIPILRKRLKLKMTAQELYPADYDLSSLFVDFHERKREKDLARGSKKAHKELDKEMRLRR</sequence>
<keyword evidence="2 6" id="KW-0378">Hydrolase</keyword>
<keyword evidence="1" id="KW-0547">Nucleotide-binding</keyword>
<comment type="caution">
    <text evidence="6">The sequence shown here is derived from an EMBL/GenBank/DDBJ whole genome shotgun (WGS) entry which is preliminary data.</text>
</comment>
<evidence type="ECO:0000313" key="7">
    <source>
        <dbReference type="Proteomes" id="UP000774130"/>
    </source>
</evidence>
<feature type="compositionally biased region" description="Basic and acidic residues" evidence="4">
    <location>
        <begin position="619"/>
        <end position="629"/>
    </location>
</feature>
<dbReference type="PANTHER" id="PTHR48466:SF2">
    <property type="entry name" value="OS10G0509000 PROTEIN"/>
    <property type="match status" value="1"/>
</dbReference>
<dbReference type="SMART" id="SM00533">
    <property type="entry name" value="MUTSd"/>
    <property type="match status" value="1"/>
</dbReference>
<keyword evidence="2 6" id="KW-0540">Nuclease</keyword>
<dbReference type="InterPro" id="IPR005747">
    <property type="entry name" value="MutS2"/>
</dbReference>
<dbReference type="Pfam" id="PF00488">
    <property type="entry name" value="MutS_V"/>
    <property type="match status" value="1"/>
</dbReference>
<evidence type="ECO:0000256" key="1">
    <source>
        <dbReference type="ARBA" id="ARBA00022741"/>
    </source>
</evidence>
<protein>
    <submittedName>
        <fullName evidence="6">Endonuclease MutS2</fullName>
    </submittedName>
</protein>